<dbReference type="EMBL" id="SNZH01000002">
    <property type="protein sequence ID" value="TDR47387.1"/>
    <property type="molecule type" value="Genomic_DNA"/>
</dbReference>
<evidence type="ECO:0000256" key="3">
    <source>
        <dbReference type="SAM" id="SignalP"/>
    </source>
</evidence>
<dbReference type="OrthoDB" id="145213at2"/>
<dbReference type="Proteomes" id="UP000295293">
    <property type="component" value="Unassembled WGS sequence"/>
</dbReference>
<dbReference type="InterPro" id="IPR006644">
    <property type="entry name" value="Cadg"/>
</dbReference>
<dbReference type="InterPro" id="IPR015943">
    <property type="entry name" value="WD40/YVTN_repeat-like_dom_sf"/>
</dbReference>
<dbReference type="AlphaFoldDB" id="A0A4R6Z6K6"/>
<dbReference type="GO" id="GO:0016020">
    <property type="term" value="C:membrane"/>
    <property type="evidence" value="ECO:0007669"/>
    <property type="project" value="InterPro"/>
</dbReference>
<dbReference type="InterPro" id="IPR001434">
    <property type="entry name" value="OmcB-like_DUF11"/>
</dbReference>
<name>A0A4R6Z6K6_9GAMM</name>
<accession>A0A4R6Z6K6</accession>
<keyword evidence="1 3" id="KW-0732">Signal</keyword>
<feature type="domain" description="Dystroglycan-type cadherin-like" evidence="5">
    <location>
        <begin position="497"/>
        <end position="589"/>
    </location>
</feature>
<feature type="domain" description="Fibronectin type-III" evidence="4">
    <location>
        <begin position="413"/>
        <end position="485"/>
    </location>
</feature>
<dbReference type="NCBIfam" id="TIGR02276">
    <property type="entry name" value="beta_rpt_yvtn"/>
    <property type="match status" value="2"/>
</dbReference>
<dbReference type="InterPro" id="IPR015919">
    <property type="entry name" value="Cadherin-like_sf"/>
</dbReference>
<sequence>MQSFTRARRLLAGLSALLLYVGVAGAAPFAFVPKAGTTRIAKVDLATGTTVADIVLSGAPLASTVSRNGQRVYAVLQTAGKVAVIDTASGAIVTTVTVGTQPWSATLSPDDSRLYVMNVSSNTISVIDTASNSVVATWPVATQPQRLAVSPDGTRGYLTASPNTVQVIDLVSGSIVKSIVTGNLPNAIVLDAAGTRAYVAYAGDSTVRVIDTATNTVVGSVGLGSNKAPNGIVLSPNQQTLYVTQFLANQTVEIDVATLTAGTTYSVGARPYGIDITADGTRVYVANRDGNSLSVIDTATHAVAGTIDLGANAQPWAIGRFLQPPIVAAITSAPPSGGTWHMPYTFTVTTAGLPAPTVSVSSGALPNGLAIAAGGVISGTPTQIGTYTGVLQAVSGSTTVTQPFSIIIAPGWPAPPVIDNVVPGDGKVTIYFTPVTGDGNEVATMFNAFCGFAYSSATSPIVAQGLPNGQPVTCTMNAINSAGGGIASAPFATVTPGVAPAFAAFAPPRATWNTPYSYTVSATGSPAPVLSVADGTLPPGLAFDAASGTISGIPSAIGSATVHLTATNAIGSITSSDLTLVVDAVVPAAPASVVATPGDGQVSLAFAPPSHWGGESGGSYHASCSPGSGSASGTASPLTVAGLANGTAVVCVVSAVNSAGTGPSIAAASVTPGVAPAFAAFAPPRATWNTPYSYTVSASGSPAPLLSIADGDLPAGLAFDAATGTISGTPTAIGSATVHLSATNAIGSATSGDLTLVVDAAVPAAPASVVATPGNRQVSLAFAAPSHWGGETAGSYHATCSPGSGSATGATAPLSVTGLTNGVAVTCEVRAVNSAGSGPAATAAPVTPRAPVDLGVSVDNGTGFVAGGSTVTYQIAVGNDGPNPVSGAQLVDEPAGTLTSIAWTCTSSGGAACPAASGTGAIDATLDLPAGSSLQYTLSGSVPGLPETSLVYSVSVLAPNTAIDTDPANDSAVDGPDPVGVFSDGFD</sequence>
<dbReference type="Pfam" id="PF01345">
    <property type="entry name" value="DUF11"/>
    <property type="match status" value="1"/>
</dbReference>
<evidence type="ECO:0000313" key="6">
    <source>
        <dbReference type="EMBL" id="TDR47387.1"/>
    </source>
</evidence>
<evidence type="ECO:0000256" key="2">
    <source>
        <dbReference type="SAM" id="MobiDB-lite"/>
    </source>
</evidence>
<reference evidence="6 7" key="1">
    <citation type="submission" date="2019-03" db="EMBL/GenBank/DDBJ databases">
        <title>Genomic Encyclopedia of Type Strains, Phase IV (KMG-IV): sequencing the most valuable type-strain genomes for metagenomic binning, comparative biology and taxonomic classification.</title>
        <authorList>
            <person name="Goeker M."/>
        </authorList>
    </citation>
    <scope>NUCLEOTIDE SEQUENCE [LARGE SCALE GENOMIC DNA]</scope>
    <source>
        <strain evidence="6 7">DSM 21667</strain>
    </source>
</reference>
<dbReference type="InterPro" id="IPR048433">
    <property type="entry name" value="YNCE-like_beta-prop"/>
</dbReference>
<dbReference type="InterPro" id="IPR051200">
    <property type="entry name" value="Host-pathogen_enzymatic-act"/>
</dbReference>
<dbReference type="Pfam" id="PF21783">
    <property type="entry name" value="YNCE"/>
    <property type="match status" value="1"/>
</dbReference>
<gene>
    <name evidence="6" type="ORF">DFR29_10246</name>
</gene>
<dbReference type="Gene3D" id="2.60.40.10">
    <property type="entry name" value="Immunoglobulins"/>
    <property type="match status" value="5"/>
</dbReference>
<dbReference type="SUPFAM" id="SSF49265">
    <property type="entry name" value="Fibronectin type III"/>
    <property type="match status" value="2"/>
</dbReference>
<dbReference type="Pfam" id="PF05345">
    <property type="entry name" value="He_PIG"/>
    <property type="match status" value="3"/>
</dbReference>
<keyword evidence="7" id="KW-1185">Reference proteome</keyword>
<dbReference type="Gene3D" id="2.130.10.10">
    <property type="entry name" value="YVTN repeat-like/Quinoprotein amine dehydrogenase"/>
    <property type="match status" value="3"/>
</dbReference>
<feature type="signal peptide" evidence="3">
    <location>
        <begin position="1"/>
        <end position="26"/>
    </location>
</feature>
<feature type="domain" description="Fibronectin type-III" evidence="4">
    <location>
        <begin position="763"/>
        <end position="838"/>
    </location>
</feature>
<organism evidence="6 7">
    <name type="scientific">Tahibacter aquaticus</name>
    <dbReference type="NCBI Taxonomy" id="520092"/>
    <lineage>
        <taxon>Bacteria</taxon>
        <taxon>Pseudomonadati</taxon>
        <taxon>Pseudomonadota</taxon>
        <taxon>Gammaproteobacteria</taxon>
        <taxon>Lysobacterales</taxon>
        <taxon>Rhodanobacteraceae</taxon>
        <taxon>Tahibacter</taxon>
    </lineage>
</organism>
<dbReference type="InterPro" id="IPR011045">
    <property type="entry name" value="N2O_reductase_N"/>
</dbReference>
<dbReference type="SMART" id="SM00060">
    <property type="entry name" value="FN3"/>
    <property type="match status" value="3"/>
</dbReference>
<dbReference type="InterPro" id="IPR011964">
    <property type="entry name" value="YVTN_b-propeller_repeat"/>
</dbReference>
<dbReference type="SUPFAM" id="SSF50974">
    <property type="entry name" value="Nitrous oxide reductase, N-terminal domain"/>
    <property type="match status" value="1"/>
</dbReference>
<evidence type="ECO:0000259" key="5">
    <source>
        <dbReference type="SMART" id="SM00736"/>
    </source>
</evidence>
<dbReference type="InterPro" id="IPR003961">
    <property type="entry name" value="FN3_dom"/>
</dbReference>
<dbReference type="InterPro" id="IPR013783">
    <property type="entry name" value="Ig-like_fold"/>
</dbReference>
<dbReference type="InterPro" id="IPR036116">
    <property type="entry name" value="FN3_sf"/>
</dbReference>
<dbReference type="SMART" id="SM00736">
    <property type="entry name" value="CADG"/>
    <property type="match status" value="2"/>
</dbReference>
<dbReference type="SUPFAM" id="SSF49313">
    <property type="entry name" value="Cadherin-like"/>
    <property type="match status" value="3"/>
</dbReference>
<evidence type="ECO:0000259" key="4">
    <source>
        <dbReference type="SMART" id="SM00060"/>
    </source>
</evidence>
<feature type="chain" id="PRO_5020842042" evidence="3">
    <location>
        <begin position="27"/>
        <end position="987"/>
    </location>
</feature>
<comment type="caution">
    <text evidence="6">The sequence shown here is derived from an EMBL/GenBank/DDBJ whole genome shotgun (WGS) entry which is preliminary data.</text>
</comment>
<feature type="domain" description="Fibronectin type-III" evidence="4">
    <location>
        <begin position="587"/>
        <end position="662"/>
    </location>
</feature>
<dbReference type="NCBIfam" id="TIGR01451">
    <property type="entry name" value="B_ant_repeat"/>
    <property type="match status" value="1"/>
</dbReference>
<dbReference type="PANTHER" id="PTHR47197">
    <property type="entry name" value="PROTEIN NIRF"/>
    <property type="match status" value="1"/>
</dbReference>
<dbReference type="InterPro" id="IPR047589">
    <property type="entry name" value="DUF11_rpt"/>
</dbReference>
<dbReference type="GO" id="GO:0005509">
    <property type="term" value="F:calcium ion binding"/>
    <property type="evidence" value="ECO:0007669"/>
    <property type="project" value="InterPro"/>
</dbReference>
<dbReference type="RefSeq" id="WP_133817117.1">
    <property type="nucleotide sequence ID" value="NZ_SNZH01000002.1"/>
</dbReference>
<feature type="region of interest" description="Disordered" evidence="2">
    <location>
        <begin position="965"/>
        <end position="987"/>
    </location>
</feature>
<feature type="domain" description="Dystroglycan-type cadherin-like" evidence="5">
    <location>
        <begin position="673"/>
        <end position="766"/>
    </location>
</feature>
<proteinExistence type="predicted"/>
<protein>
    <submittedName>
        <fullName evidence="6">Putative repeat protein (TIGR01451 family)</fullName>
    </submittedName>
</protein>
<dbReference type="PANTHER" id="PTHR47197:SF3">
    <property type="entry name" value="DIHYDRO-HEME D1 DEHYDROGENASE"/>
    <property type="match status" value="1"/>
</dbReference>
<evidence type="ECO:0000313" key="7">
    <source>
        <dbReference type="Proteomes" id="UP000295293"/>
    </source>
</evidence>
<evidence type="ECO:0000256" key="1">
    <source>
        <dbReference type="ARBA" id="ARBA00022729"/>
    </source>
</evidence>